<gene>
    <name evidence="2" type="ORF">NEF87_004152</name>
</gene>
<dbReference type="InterPro" id="IPR029056">
    <property type="entry name" value="Ribokinase-like"/>
</dbReference>
<accession>A0ABY6HWH3</accession>
<keyword evidence="2" id="KW-0808">Transferase</keyword>
<evidence type="ECO:0000259" key="1">
    <source>
        <dbReference type="Pfam" id="PF00294"/>
    </source>
</evidence>
<dbReference type="SUPFAM" id="SSF53613">
    <property type="entry name" value="Ribokinase-like"/>
    <property type="match status" value="1"/>
</dbReference>
<sequence>MEKSNDSNTPFDLVLVGHFAFDTIVLQNPYSKSQSLGGGVTYGSLAARFYQSDALIGIISKIKANESLNCLKPISKNKINIDGVRQEGSYNTEYLLKYHDHGRDLQLISKANEIDIHDFPPSYFNTRAIHLTPIADEFTPEFLNDLSKHQEIQDAIIGVDVQGFIRGFDECGNITIKNGTADHQQIFDMLSKFGSRMFFKASDLEAQGVTHEKDLKKATELLGLTGAYILTTLGDKGLYFKAPNHPLIHINAYRPIQCVDETGAGDCFMAVLLLQIGQIAPNERSFENIVEAIQIASSASSFLIEKKGPNGFQTKWKILSRIKAENEILFKEDNLKS</sequence>
<dbReference type="Gene3D" id="3.40.1190.20">
    <property type="match status" value="1"/>
</dbReference>
<evidence type="ECO:0000313" key="2">
    <source>
        <dbReference type="EMBL" id="UYP47867.1"/>
    </source>
</evidence>
<name>A0ABY6HWH3_9ARCH</name>
<dbReference type="PANTHER" id="PTHR47098:SF2">
    <property type="entry name" value="PROTEIN MAK32"/>
    <property type="match status" value="1"/>
</dbReference>
<dbReference type="PANTHER" id="PTHR47098">
    <property type="entry name" value="PROTEIN MAK32"/>
    <property type="match status" value="1"/>
</dbReference>
<dbReference type="GO" id="GO:0004747">
    <property type="term" value="F:ribokinase activity"/>
    <property type="evidence" value="ECO:0007669"/>
    <property type="project" value="UniProtKB-EC"/>
</dbReference>
<evidence type="ECO:0000313" key="3">
    <source>
        <dbReference type="Proteomes" id="UP001208689"/>
    </source>
</evidence>
<dbReference type="Pfam" id="PF00294">
    <property type="entry name" value="PfkB"/>
    <property type="match status" value="1"/>
</dbReference>
<reference evidence="2" key="1">
    <citation type="submission" date="2022-09" db="EMBL/GenBank/DDBJ databases">
        <title>Actin cytoskeleton and complex cell architecture in an #Asgard archaeon.</title>
        <authorList>
            <person name="Ponce Toledo R.I."/>
            <person name="Schleper C."/>
            <person name="Rodrigues Oliveira T."/>
            <person name="Wollweber F."/>
            <person name="Xu J."/>
            <person name="Rittmann S."/>
            <person name="Klingl A."/>
            <person name="Pilhofer M."/>
        </authorList>
    </citation>
    <scope>NUCLEOTIDE SEQUENCE</scope>
    <source>
        <strain evidence="2">B-35</strain>
    </source>
</reference>
<feature type="domain" description="Carbohydrate kinase PfkB" evidence="1">
    <location>
        <begin position="199"/>
        <end position="310"/>
    </location>
</feature>
<proteinExistence type="predicted"/>
<dbReference type="InterPro" id="IPR011611">
    <property type="entry name" value="PfkB_dom"/>
</dbReference>
<keyword evidence="3" id="KW-1185">Reference proteome</keyword>
<dbReference type="EMBL" id="CP104013">
    <property type="protein sequence ID" value="UYP47867.1"/>
    <property type="molecule type" value="Genomic_DNA"/>
</dbReference>
<organism evidence="2 3">
    <name type="scientific">Candidatus Lokiarchaeum ossiferum</name>
    <dbReference type="NCBI Taxonomy" id="2951803"/>
    <lineage>
        <taxon>Archaea</taxon>
        <taxon>Promethearchaeati</taxon>
        <taxon>Promethearchaeota</taxon>
        <taxon>Promethearchaeia</taxon>
        <taxon>Promethearchaeales</taxon>
        <taxon>Promethearchaeaceae</taxon>
        <taxon>Candidatus Lokiarchaeum</taxon>
    </lineage>
</organism>
<dbReference type="EC" id="2.7.1.15" evidence="2"/>
<dbReference type="Proteomes" id="UP001208689">
    <property type="component" value="Chromosome"/>
</dbReference>
<protein>
    <submittedName>
        <fullName evidence="2">Ribokinase</fullName>
        <ecNumber evidence="2">2.7.1.15</ecNumber>
    </submittedName>
</protein>